<feature type="non-terminal residue" evidence="2">
    <location>
        <position position="393"/>
    </location>
</feature>
<dbReference type="PANTHER" id="PTHR34853">
    <property type="match status" value="1"/>
</dbReference>
<dbReference type="Proteomes" id="UP000070700">
    <property type="component" value="Unassembled WGS sequence"/>
</dbReference>
<dbReference type="AlphaFoldDB" id="A0A132B5S9"/>
<dbReference type="InParanoid" id="A0A132B5S9"/>
<dbReference type="GO" id="GO:0016042">
    <property type="term" value="P:lipid catabolic process"/>
    <property type="evidence" value="ECO:0007669"/>
    <property type="project" value="InterPro"/>
</dbReference>
<dbReference type="Gene3D" id="1.10.260.130">
    <property type="match status" value="1"/>
</dbReference>
<dbReference type="KEGG" id="psco:LY89DRAFT_569344"/>
<evidence type="ECO:0000256" key="1">
    <source>
        <dbReference type="ARBA" id="ARBA00022801"/>
    </source>
</evidence>
<gene>
    <name evidence="2" type="ORF">LY89DRAFT_569344</name>
</gene>
<proteinExistence type="predicted"/>
<accession>A0A132B5S9</accession>
<dbReference type="InterPro" id="IPR029058">
    <property type="entry name" value="AB_hydrolase_fold"/>
</dbReference>
<name>A0A132B5S9_MOLSC</name>
<reference evidence="2 3" key="1">
    <citation type="submission" date="2015-10" db="EMBL/GenBank/DDBJ databases">
        <title>Full genome of DAOMC 229536 Phialocephala scopiformis, a fungal endophyte of spruce producing the potent anti-insectan compound rugulosin.</title>
        <authorList>
            <consortium name="DOE Joint Genome Institute"/>
            <person name="Walker A.K."/>
            <person name="Frasz S.L."/>
            <person name="Seifert K.A."/>
            <person name="Miller J.D."/>
            <person name="Mondo S.J."/>
            <person name="Labutti K."/>
            <person name="Lipzen A."/>
            <person name="Dockter R."/>
            <person name="Kennedy M."/>
            <person name="Grigoriev I.V."/>
            <person name="Spatafora J.W."/>
        </authorList>
    </citation>
    <scope>NUCLEOTIDE SEQUENCE [LARGE SCALE GENOMIC DNA]</scope>
    <source>
        <strain evidence="2 3">CBS 120377</strain>
    </source>
</reference>
<evidence type="ECO:0000313" key="3">
    <source>
        <dbReference type="Proteomes" id="UP000070700"/>
    </source>
</evidence>
<evidence type="ECO:0000313" key="2">
    <source>
        <dbReference type="EMBL" id="KUJ07244.1"/>
    </source>
</evidence>
<dbReference type="Pfam" id="PF03583">
    <property type="entry name" value="LIP"/>
    <property type="match status" value="1"/>
</dbReference>
<dbReference type="Gene3D" id="3.40.50.1820">
    <property type="entry name" value="alpha/beta hydrolase"/>
    <property type="match status" value="1"/>
</dbReference>
<dbReference type="InterPro" id="IPR005152">
    <property type="entry name" value="Lipase_secreted"/>
</dbReference>
<sequence length="393" mass="42267">LLPVPTQDPWFSPPTGWESTAPGTAMKVRYSPYRNISIGDCADTFQVLFRTSDTNNNASWGVTTVFIPASHTECSSTQPQNCSRGLVTYEVPYDSADPDATPSYLLQYGEPYGEIYELLKRGWFVNTPDYEGPLSSYCAGVQSGHATLDSIRAVLQVSQEFGLNASTARAAIWGYSGGALASEFAAELAGVYAPDLKLAGVVQGGTIPNVTSAGNKMTSKDTAGLAIAGIIGITSQQPAARKYLDSVLRNTGSFNSTQFYTATTMSGSQVLVAFENQNISDYFYNGTEALAAPVLVDVYNDDAVMGHHGVPNMPMFIYKAIHDEMSAAAETDLLVDSFCQQGANILYHRNRVGGHNEELWQGRGRALAYLSAVVDGTDEIDYPKTGCSIQNVT</sequence>
<keyword evidence="3" id="KW-1185">Reference proteome</keyword>
<dbReference type="PANTHER" id="PTHR34853:SF5">
    <property type="entry name" value="LIP-DOMAIN-CONTAINING PROTEIN-RELATED"/>
    <property type="match status" value="1"/>
</dbReference>
<dbReference type="GO" id="GO:0004806">
    <property type="term" value="F:triacylglycerol lipase activity"/>
    <property type="evidence" value="ECO:0007669"/>
    <property type="project" value="InterPro"/>
</dbReference>
<dbReference type="SUPFAM" id="SSF53474">
    <property type="entry name" value="alpha/beta-Hydrolases"/>
    <property type="match status" value="1"/>
</dbReference>
<keyword evidence="1" id="KW-0378">Hydrolase</keyword>
<dbReference type="RefSeq" id="XP_018061599.1">
    <property type="nucleotide sequence ID" value="XM_018208573.1"/>
</dbReference>
<dbReference type="GeneID" id="28818299"/>
<protein>
    <submittedName>
        <fullName evidence="2">LIP-domain-containing protein</fullName>
    </submittedName>
</protein>
<organism evidence="2 3">
    <name type="scientific">Mollisia scopiformis</name>
    <name type="common">Conifer needle endophyte fungus</name>
    <name type="synonym">Phialocephala scopiformis</name>
    <dbReference type="NCBI Taxonomy" id="149040"/>
    <lineage>
        <taxon>Eukaryota</taxon>
        <taxon>Fungi</taxon>
        <taxon>Dikarya</taxon>
        <taxon>Ascomycota</taxon>
        <taxon>Pezizomycotina</taxon>
        <taxon>Leotiomycetes</taxon>
        <taxon>Helotiales</taxon>
        <taxon>Mollisiaceae</taxon>
        <taxon>Mollisia</taxon>
    </lineage>
</organism>
<dbReference type="OrthoDB" id="2373480at2759"/>
<feature type="non-terminal residue" evidence="2">
    <location>
        <position position="1"/>
    </location>
</feature>
<dbReference type="EMBL" id="KQ947441">
    <property type="protein sequence ID" value="KUJ07244.1"/>
    <property type="molecule type" value="Genomic_DNA"/>
</dbReference>